<proteinExistence type="predicted"/>
<feature type="region of interest" description="Disordered" evidence="1">
    <location>
        <begin position="243"/>
        <end position="278"/>
    </location>
</feature>
<dbReference type="VEuPathDB" id="FungiDB:RhiirFUN_004601"/>
<accession>U9SU51</accession>
<organism evidence="2">
    <name type="scientific">Rhizophagus irregularis (strain DAOM 181602 / DAOM 197198 / MUCL 43194)</name>
    <name type="common">Arbuscular mycorrhizal fungus</name>
    <name type="synonym">Glomus intraradices</name>
    <dbReference type="NCBI Taxonomy" id="747089"/>
    <lineage>
        <taxon>Eukaryota</taxon>
        <taxon>Fungi</taxon>
        <taxon>Fungi incertae sedis</taxon>
        <taxon>Mucoromycota</taxon>
        <taxon>Glomeromycotina</taxon>
        <taxon>Glomeromycetes</taxon>
        <taxon>Glomerales</taxon>
        <taxon>Glomeraceae</taxon>
        <taxon>Rhizophagus</taxon>
    </lineage>
</organism>
<protein>
    <submittedName>
        <fullName evidence="2">Uncharacterized protein</fullName>
    </submittedName>
</protein>
<feature type="compositionally biased region" description="Low complexity" evidence="1">
    <location>
        <begin position="243"/>
        <end position="266"/>
    </location>
</feature>
<dbReference type="AlphaFoldDB" id="U9SU51"/>
<dbReference type="HOGENOM" id="CLU_1001651_0_0_1"/>
<gene>
    <name evidence="2" type="ORF">GLOINDRAFT_10355</name>
</gene>
<dbReference type="EMBL" id="KI298615">
    <property type="protein sequence ID" value="ERZ98621.1"/>
    <property type="molecule type" value="Genomic_DNA"/>
</dbReference>
<reference evidence="2" key="1">
    <citation type="submission" date="2013-07" db="EMBL/GenBank/DDBJ databases">
        <title>The genome of an arbuscular mycorrhizal fungus provides insights into the evolution of the oldest plant symbiosis.</title>
        <authorList>
            <consortium name="DOE Joint Genome Institute"/>
            <person name="Tisserant E."/>
            <person name="Malbreil M."/>
            <person name="Kuo A."/>
            <person name="Kohler A."/>
            <person name="Symeonidi A."/>
            <person name="Balestrini R."/>
            <person name="Charron P."/>
            <person name="Duensing N."/>
            <person name="Frei-dit-Frey N."/>
            <person name="Gianinazzi-Pearson V."/>
            <person name="Gilbert B."/>
            <person name="Handa Y."/>
            <person name="Hijri M."/>
            <person name="Kaul R."/>
            <person name="Kawaguchi M."/>
            <person name="Krajinski F."/>
            <person name="Lammers P."/>
            <person name="Lapierre D."/>
            <person name="Masclaux F.G."/>
            <person name="Murat C."/>
            <person name="Morin E."/>
            <person name="Ndikumana S."/>
            <person name="Pagni M."/>
            <person name="Petitpierre D."/>
            <person name="Requena N."/>
            <person name="Rosikiewicz P."/>
            <person name="Riley R."/>
            <person name="Saito K."/>
            <person name="San Clemente H."/>
            <person name="Shapiro H."/>
            <person name="van Tuinen D."/>
            <person name="Becard G."/>
            <person name="Bonfante P."/>
            <person name="Paszkowski U."/>
            <person name="Shachar-Hill Y."/>
            <person name="Young J.P."/>
            <person name="Sanders I.R."/>
            <person name="Henrissat B."/>
            <person name="Rensing S.A."/>
            <person name="Grigoriev I.V."/>
            <person name="Corradi N."/>
            <person name="Roux C."/>
            <person name="Martin F."/>
        </authorList>
    </citation>
    <scope>NUCLEOTIDE SEQUENCE</scope>
    <source>
        <strain evidence="2">DAOM 197198</strain>
    </source>
</reference>
<name>U9SU51_RHIID</name>
<sequence>MATMNLSKNVDQGMNGITKRILDLYQNGMTGRNFLRHQNLLEDKGNQALEKRKLLRNFLVELPYCAEELRLEIWPDGINIDDRRKIKVGDNADDLDKFRCGLLLQDKDSIVDYYSNVKRCNDSSISVKNISEENSLEDYHKKIDQELGVAEKGSTTKLILQPCLNFISQQQRLAIYMTPIDDKIDFIKVEYFNTKIKSIKVKLQESTNLTMSNFHRPAFENHSLIIPSPDIISPPSSISIDTSLLSAPHSPSTSSDTASCSSNCTSPTVSDNEEDFII</sequence>
<evidence type="ECO:0000313" key="2">
    <source>
        <dbReference type="EMBL" id="ERZ98621.1"/>
    </source>
</evidence>
<evidence type="ECO:0000256" key="1">
    <source>
        <dbReference type="SAM" id="MobiDB-lite"/>
    </source>
</evidence>